<evidence type="ECO:0000313" key="1">
    <source>
        <dbReference type="EMBL" id="XAY03369.1"/>
    </source>
</evidence>
<name>A0AAU7AP35_9ACTN</name>
<organism evidence="1">
    <name type="scientific">Paraconexibacter sp. AEG42_29</name>
    <dbReference type="NCBI Taxonomy" id="2997339"/>
    <lineage>
        <taxon>Bacteria</taxon>
        <taxon>Bacillati</taxon>
        <taxon>Actinomycetota</taxon>
        <taxon>Thermoleophilia</taxon>
        <taxon>Solirubrobacterales</taxon>
        <taxon>Paraconexibacteraceae</taxon>
        <taxon>Paraconexibacter</taxon>
    </lineage>
</organism>
<protein>
    <submittedName>
        <fullName evidence="1">Uncharacterized protein</fullName>
    </submittedName>
</protein>
<reference evidence="1" key="1">
    <citation type="submission" date="2022-12" db="EMBL/GenBank/DDBJ databases">
        <title>Paraconexibacter alkalitolerans sp. nov. and Baekduia alba sp. nov., isolated from soil and emended description of the genera Paraconexibacter (Chun et al., 2020) and Baekduia (An et al., 2020).</title>
        <authorList>
            <person name="Vieira S."/>
            <person name="Huber K.J."/>
            <person name="Geppert A."/>
            <person name="Wolf J."/>
            <person name="Neumann-Schaal M."/>
            <person name="Muesken M."/>
            <person name="Overmann J."/>
        </authorList>
    </citation>
    <scope>NUCLEOTIDE SEQUENCE</scope>
    <source>
        <strain evidence="1">AEG42_29</strain>
    </source>
</reference>
<dbReference type="KEGG" id="parq:DSM112329_00183"/>
<proteinExistence type="predicted"/>
<accession>A0AAU7AP35</accession>
<gene>
    <name evidence="1" type="ORF">DSM112329_00183</name>
</gene>
<dbReference type="AlphaFoldDB" id="A0AAU7AP35"/>
<dbReference type="EMBL" id="CP114014">
    <property type="protein sequence ID" value="XAY03369.1"/>
    <property type="molecule type" value="Genomic_DNA"/>
</dbReference>
<dbReference type="RefSeq" id="WP_354699923.1">
    <property type="nucleotide sequence ID" value="NZ_CP114014.1"/>
</dbReference>
<sequence>MPLPLLVAPLVLAGASGLIAGIDAGGKLREAARIGEEADARYAEARATFEQVVDVASDRLAAYGATRLDVYDTELRTLRNALRRLGHVKAAKANDIDLDLLSQLEALGLHEIDFTAVDAVRASIAGAGAGAAACFASIGAVGAFGATAAGTPLAALSGAAFSNGLMAWFGGGALSAGGAGVAGGTAVLGGIVLGPALAVGGFLLHAKAGKALDHARAHSAKVDIACADLLVAGRAAQLIARRARSFNTTALELRGMLMPGVRRIVEIARSGRRLEDLTPAELHDLHLTVEIARTLKALIETPLITEDGSPAPESPKALTAARCTTLSFLDIRENAAAV</sequence>